<gene>
    <name evidence="1" type="ORF">PT015_09145</name>
</gene>
<evidence type="ECO:0000313" key="1">
    <source>
        <dbReference type="EMBL" id="WIM89572.1"/>
    </source>
</evidence>
<sequence>MPKGVIYLQTMPVSSDLEQEYHDWYNDTHLAEICSVDGIVSARRFAPTDGEGPFVAIYELDCDDLDGVVAKLGELGASGKMSSLQYLSMDSPPPIPKVYREIGSYTK</sequence>
<dbReference type="InterPro" id="IPR011008">
    <property type="entry name" value="Dimeric_a/b-barrel"/>
</dbReference>
<dbReference type="Proteomes" id="UP001236585">
    <property type="component" value="Chromosome"/>
</dbReference>
<dbReference type="SUPFAM" id="SSF54909">
    <property type="entry name" value="Dimeric alpha+beta barrel"/>
    <property type="match status" value="1"/>
</dbReference>
<organism evidence="1 2">
    <name type="scientific">Candidatus Mycobacterium wuenschmannii</name>
    <dbReference type="NCBI Taxonomy" id="3027808"/>
    <lineage>
        <taxon>Bacteria</taxon>
        <taxon>Bacillati</taxon>
        <taxon>Actinomycetota</taxon>
        <taxon>Actinomycetes</taxon>
        <taxon>Mycobacteriales</taxon>
        <taxon>Mycobacteriaceae</taxon>
        <taxon>Mycobacterium</taxon>
    </lineage>
</organism>
<reference evidence="1 2" key="1">
    <citation type="journal article" date="2023" name="Microbiol. Resour. Announc.">
        <title>Complete Genome Sequence of Mycobacterium wuenschmanii, a novel Nontuberculous Mycobacterium Isolated from a captive population of Amazon Milk Frogs.</title>
        <authorList>
            <person name="Hicks J."/>
            <person name="Zeineldin M."/>
            <person name="Ward H."/>
            <person name="Wuenschmann A."/>
            <person name="Camp P."/>
            <person name="Farrell D."/>
            <person name="Lehman K."/>
            <person name="Thacker T."/>
            <person name="Cuthbert E."/>
        </authorList>
    </citation>
    <scope>NUCLEOTIDE SEQUENCE [LARGE SCALE GENOMIC DNA]</scope>
    <source>
        <strain evidence="1 2">Wuenschmanii</strain>
    </source>
</reference>
<name>A0ABY8W534_9MYCO</name>
<keyword evidence="2" id="KW-1185">Reference proteome</keyword>
<accession>A0ABY8W534</accession>
<dbReference type="EMBL" id="CP126981">
    <property type="protein sequence ID" value="WIM89572.1"/>
    <property type="molecule type" value="Genomic_DNA"/>
</dbReference>
<dbReference type="RefSeq" id="WP_285190305.1">
    <property type="nucleotide sequence ID" value="NZ_CP126981.1"/>
</dbReference>
<evidence type="ECO:0000313" key="2">
    <source>
        <dbReference type="Proteomes" id="UP001236585"/>
    </source>
</evidence>
<proteinExistence type="predicted"/>
<protein>
    <submittedName>
        <fullName evidence="1">Uncharacterized protein</fullName>
    </submittedName>
</protein>